<dbReference type="EMBL" id="CP009302">
    <property type="protein sequence ID" value="AJC12580.1"/>
    <property type="molecule type" value="Genomic_DNA"/>
</dbReference>
<name>A0A0A8B5C6_9ACTN</name>
<organism evidence="4 5">
    <name type="scientific">Berryella intestinalis</name>
    <dbReference type="NCBI Taxonomy" id="1531429"/>
    <lineage>
        <taxon>Bacteria</taxon>
        <taxon>Bacillati</taxon>
        <taxon>Actinomycetota</taxon>
        <taxon>Coriobacteriia</taxon>
        <taxon>Eggerthellales</taxon>
        <taxon>Eggerthellaceae</taxon>
        <taxon>Berryella</taxon>
    </lineage>
</organism>
<keyword evidence="1" id="KW-0633">Potassium transport</keyword>
<dbReference type="InterPro" id="IPR006036">
    <property type="entry name" value="K_uptake_TrkA"/>
</dbReference>
<dbReference type="Pfam" id="PF02254">
    <property type="entry name" value="TrkA_N"/>
    <property type="match status" value="1"/>
</dbReference>
<dbReference type="SUPFAM" id="SSF116726">
    <property type="entry name" value="TrkA C-terminal domain-like"/>
    <property type="match status" value="1"/>
</dbReference>
<dbReference type="OrthoDB" id="3208998at2"/>
<dbReference type="AlphaFoldDB" id="A0A0A8B5C6"/>
<reference evidence="4 5" key="2">
    <citation type="journal article" date="2015" name="Genome Announc.">
        <title>Complete Genome Sequence of Coriobacteriaceae Strain 68-1-3, a Novel Mucus-Degrading Isolate from the Swine Intestinal Tract.</title>
        <authorList>
            <person name="Looft T."/>
            <person name="Bayles D.O."/>
            <person name="Alt D.P."/>
            <person name="Stanton T.B."/>
        </authorList>
    </citation>
    <scope>NUCLEOTIDE SEQUENCE [LARGE SCALE GENOMIC DNA]</scope>
    <source>
        <strain evidence="4 5">68-1-3</strain>
    </source>
</reference>
<dbReference type="Proteomes" id="UP000031121">
    <property type="component" value="Chromosome"/>
</dbReference>
<proteinExistence type="predicted"/>
<keyword evidence="5" id="KW-1185">Reference proteome</keyword>
<dbReference type="PRINTS" id="PR00335">
    <property type="entry name" value="KUPTAKETRKA"/>
</dbReference>
<dbReference type="RefSeq" id="WP_039690006.1">
    <property type="nucleotide sequence ID" value="NZ_CP009302.1"/>
</dbReference>
<dbReference type="GO" id="GO:0015079">
    <property type="term" value="F:potassium ion transmembrane transporter activity"/>
    <property type="evidence" value="ECO:0007669"/>
    <property type="project" value="InterPro"/>
</dbReference>
<dbReference type="SUPFAM" id="SSF51735">
    <property type="entry name" value="NAD(P)-binding Rossmann-fold domains"/>
    <property type="match status" value="1"/>
</dbReference>
<dbReference type="GO" id="GO:0005886">
    <property type="term" value="C:plasma membrane"/>
    <property type="evidence" value="ECO:0007669"/>
    <property type="project" value="InterPro"/>
</dbReference>
<feature type="domain" description="RCK N-terminal" evidence="3">
    <location>
        <begin position="1"/>
        <end position="118"/>
    </location>
</feature>
<evidence type="ECO:0000256" key="2">
    <source>
        <dbReference type="ARBA" id="ARBA00022958"/>
    </source>
</evidence>
<accession>A0A0A8B5C6</accession>
<dbReference type="HOGENOM" id="CLU_046525_2_4_11"/>
<gene>
    <name evidence="4" type="ORF">JI75_07850</name>
</gene>
<evidence type="ECO:0000313" key="5">
    <source>
        <dbReference type="Proteomes" id="UP000031121"/>
    </source>
</evidence>
<dbReference type="STRING" id="1531429.JI75_07850"/>
<dbReference type="InterPro" id="IPR050721">
    <property type="entry name" value="Trk_Ktr_HKT_K-transport"/>
</dbReference>
<dbReference type="InterPro" id="IPR003148">
    <property type="entry name" value="RCK_N"/>
</dbReference>
<keyword evidence="1" id="KW-0813">Transport</keyword>
<keyword evidence="1" id="KW-0406">Ion transport</keyword>
<protein>
    <submittedName>
        <fullName evidence="4">Potassium transporter TrkA</fullName>
    </submittedName>
</protein>
<sequence length="219" mass="23783">MSNIIVVGCGRVGSQLANMLSDNGSNVCVIDKNAEAFANLGRNFNGSTVQGIGFDEDTLVKAGIEDCDVLAAVTQSDTANLMVTEVATHLYGVPHVIARLYNSDHERAYMQLGIDYVCGTSLVAEEVFGKTVSGHGAHLDTFGEYEVLRFSLNLKHLDRKTIRVSEMERVHDIRIVAFERADGSASSIPTGDSVLYHGDTVLACVRHELIDQFSVYIQG</sequence>
<dbReference type="KEGG" id="cbac:JI75_07850"/>
<dbReference type="InterPro" id="IPR036291">
    <property type="entry name" value="NAD(P)-bd_dom_sf"/>
</dbReference>
<dbReference type="PROSITE" id="PS51201">
    <property type="entry name" value="RCK_N"/>
    <property type="match status" value="1"/>
</dbReference>
<evidence type="ECO:0000313" key="4">
    <source>
        <dbReference type="EMBL" id="AJC12580.1"/>
    </source>
</evidence>
<dbReference type="InterPro" id="IPR036721">
    <property type="entry name" value="RCK_C_sf"/>
</dbReference>
<keyword evidence="2" id="KW-0630">Potassium</keyword>
<dbReference type="Gene3D" id="3.40.50.720">
    <property type="entry name" value="NAD(P)-binding Rossmann-like Domain"/>
    <property type="match status" value="1"/>
</dbReference>
<reference evidence="5" key="1">
    <citation type="submission" date="2014-08" db="EMBL/GenBank/DDBJ databases">
        <title>Coriobacteriaceae sp. complete genome.</title>
        <authorList>
            <person name="Looft T."/>
            <person name="Bayles D.O."/>
            <person name="Stanton T.B."/>
        </authorList>
    </citation>
    <scope>NUCLEOTIDE SEQUENCE [LARGE SCALE GENOMIC DNA]</scope>
    <source>
        <strain evidence="5">68-1-3</strain>
    </source>
</reference>
<evidence type="ECO:0000259" key="3">
    <source>
        <dbReference type="PROSITE" id="PS51201"/>
    </source>
</evidence>
<evidence type="ECO:0000256" key="1">
    <source>
        <dbReference type="ARBA" id="ARBA00022538"/>
    </source>
</evidence>
<dbReference type="PANTHER" id="PTHR43833">
    <property type="entry name" value="POTASSIUM CHANNEL PROTEIN 2-RELATED-RELATED"/>
    <property type="match status" value="1"/>
</dbReference>